<dbReference type="Proteomes" id="UP000268684">
    <property type="component" value="Chromosome II"/>
</dbReference>
<evidence type="ECO:0000313" key="3">
    <source>
        <dbReference type="Proteomes" id="UP000268684"/>
    </source>
</evidence>
<sequence length="81" mass="8640">MSEIKDGGPAFPSGEEVTEIRADGTRYTYASAPGMSLRDYFAAKAMQGICAHPDTWGLSTPQIADRAYLIADAMLRARGAA</sequence>
<evidence type="ECO:0000313" key="1">
    <source>
        <dbReference type="EMBL" id="VBB10660.1"/>
    </source>
</evidence>
<dbReference type="RefSeq" id="WP_122166208.1">
    <property type="nucleotide sequence ID" value="NZ_LR025742.1"/>
</dbReference>
<organism evidence="1 3">
    <name type="scientific">Burkholderia stabilis</name>
    <dbReference type="NCBI Taxonomy" id="95485"/>
    <lineage>
        <taxon>Bacteria</taxon>
        <taxon>Pseudomonadati</taxon>
        <taxon>Pseudomonadota</taxon>
        <taxon>Betaproteobacteria</taxon>
        <taxon>Burkholderiales</taxon>
        <taxon>Burkholderiaceae</taxon>
        <taxon>Burkholderia</taxon>
        <taxon>Burkholderia cepacia complex</taxon>
    </lineage>
</organism>
<evidence type="ECO:0008006" key="4">
    <source>
        <dbReference type="Google" id="ProtNLM"/>
    </source>
</evidence>
<evidence type="ECO:0000313" key="2">
    <source>
        <dbReference type="EMBL" id="VBB13376.1"/>
    </source>
</evidence>
<gene>
    <name evidence="1" type="ORF">BSTAB16_0767</name>
    <name evidence="2" type="ORF">BSTAB16_3561</name>
</gene>
<dbReference type="AlphaFoldDB" id="A0AAJ5N3R1"/>
<dbReference type="GeneID" id="71056013"/>
<proteinExistence type="predicted"/>
<name>A0AAJ5N3R1_9BURK</name>
<keyword evidence="3" id="KW-1185">Reference proteome</keyword>
<dbReference type="EMBL" id="LR025743">
    <property type="protein sequence ID" value="VBB13376.1"/>
    <property type="molecule type" value="Genomic_DNA"/>
</dbReference>
<protein>
    <recommendedName>
        <fullName evidence="4">Gp38</fullName>
    </recommendedName>
</protein>
<dbReference type="EMBL" id="LR025742">
    <property type="protein sequence ID" value="VBB10660.1"/>
    <property type="molecule type" value="Genomic_DNA"/>
</dbReference>
<dbReference type="Proteomes" id="UP000268684">
    <property type="component" value="Chromosome I"/>
</dbReference>
<accession>A0AAJ5N3R1</accession>
<reference evidence="1 3" key="1">
    <citation type="submission" date="2017-11" db="EMBL/GenBank/DDBJ databases">
        <authorList>
            <person name="Seth-Smith MB H."/>
        </authorList>
    </citation>
    <scope>NUCLEOTIDE SEQUENCE [LARGE SCALE GENOMIC DNA]</scope>
    <source>
        <strain evidence="1">E</strain>
    </source>
</reference>